<keyword evidence="2" id="KW-1185">Reference proteome</keyword>
<gene>
    <name evidence="1" type="ORF">APZ42_031638</name>
</gene>
<reference evidence="1 2" key="1">
    <citation type="submission" date="2016-03" db="EMBL/GenBank/DDBJ databases">
        <title>EvidentialGene: Evidence-directed Construction of Genes on Genomes.</title>
        <authorList>
            <person name="Gilbert D.G."/>
            <person name="Choi J.-H."/>
            <person name="Mockaitis K."/>
            <person name="Colbourne J."/>
            <person name="Pfrender M."/>
        </authorList>
    </citation>
    <scope>NUCLEOTIDE SEQUENCE [LARGE SCALE GENOMIC DNA]</scope>
    <source>
        <strain evidence="1 2">Xinb3</strain>
        <tissue evidence="1">Complete organism</tissue>
    </source>
</reference>
<sequence length="59" mass="6733">MNMKKMSWDADVWERGAQCGVFRRRKYVTPSSPELGTDTIASARGVPKPRTQLCKQMCQ</sequence>
<accession>A0A164MPG3</accession>
<proteinExistence type="predicted"/>
<evidence type="ECO:0000313" key="1">
    <source>
        <dbReference type="EMBL" id="KZS05239.1"/>
    </source>
</evidence>
<evidence type="ECO:0000313" key="2">
    <source>
        <dbReference type="Proteomes" id="UP000076858"/>
    </source>
</evidence>
<dbReference type="EMBL" id="LRGB01002986">
    <property type="protein sequence ID" value="KZS05239.1"/>
    <property type="molecule type" value="Genomic_DNA"/>
</dbReference>
<dbReference type="Proteomes" id="UP000076858">
    <property type="component" value="Unassembled WGS sequence"/>
</dbReference>
<dbReference type="AlphaFoldDB" id="A0A164MPG3"/>
<name>A0A164MPG3_9CRUS</name>
<comment type="caution">
    <text evidence="1">The sequence shown here is derived from an EMBL/GenBank/DDBJ whole genome shotgun (WGS) entry which is preliminary data.</text>
</comment>
<protein>
    <submittedName>
        <fullName evidence="1">Uncharacterized protein</fullName>
    </submittedName>
</protein>
<organism evidence="1 2">
    <name type="scientific">Daphnia magna</name>
    <dbReference type="NCBI Taxonomy" id="35525"/>
    <lineage>
        <taxon>Eukaryota</taxon>
        <taxon>Metazoa</taxon>
        <taxon>Ecdysozoa</taxon>
        <taxon>Arthropoda</taxon>
        <taxon>Crustacea</taxon>
        <taxon>Branchiopoda</taxon>
        <taxon>Diplostraca</taxon>
        <taxon>Cladocera</taxon>
        <taxon>Anomopoda</taxon>
        <taxon>Daphniidae</taxon>
        <taxon>Daphnia</taxon>
    </lineage>
</organism>